<dbReference type="SUPFAM" id="SSF51905">
    <property type="entry name" value="FAD/NAD(P)-binding domain"/>
    <property type="match status" value="2"/>
</dbReference>
<evidence type="ECO:0000256" key="1">
    <source>
        <dbReference type="ARBA" id="ARBA00005272"/>
    </source>
</evidence>
<feature type="transmembrane region" description="Helical" evidence="8">
    <location>
        <begin position="420"/>
        <end position="436"/>
    </location>
</feature>
<keyword evidence="3" id="KW-0285">Flavoprotein</keyword>
<dbReference type="InterPro" id="IPR036188">
    <property type="entry name" value="FAD/NAD-bd_sf"/>
</dbReference>
<comment type="caution">
    <text evidence="10">The sequence shown here is derived from an EMBL/GenBank/DDBJ whole genome shotgun (WGS) entry which is preliminary data.</text>
</comment>
<keyword evidence="8" id="KW-0812">Transmembrane</keyword>
<evidence type="ECO:0000256" key="7">
    <source>
        <dbReference type="ARBA" id="ARBA00047599"/>
    </source>
</evidence>
<dbReference type="RefSeq" id="WP_207726858.1">
    <property type="nucleotide sequence ID" value="NZ_JACHEN010000004.1"/>
</dbReference>
<comment type="catalytic activity">
    <reaction evidence="7">
        <text>a quinone + NADH + H(+) = a quinol + NAD(+)</text>
        <dbReference type="Rhea" id="RHEA:46160"/>
        <dbReference type="ChEBI" id="CHEBI:15378"/>
        <dbReference type="ChEBI" id="CHEBI:24646"/>
        <dbReference type="ChEBI" id="CHEBI:57540"/>
        <dbReference type="ChEBI" id="CHEBI:57945"/>
        <dbReference type="ChEBI" id="CHEBI:132124"/>
        <dbReference type="EC" id="1.6.5.9"/>
    </reaction>
</comment>
<evidence type="ECO:0000313" key="10">
    <source>
        <dbReference type="EMBL" id="MBB6214892.1"/>
    </source>
</evidence>
<keyword evidence="11" id="KW-1185">Reference proteome</keyword>
<dbReference type="PANTHER" id="PTHR43706">
    <property type="entry name" value="NADH DEHYDROGENASE"/>
    <property type="match status" value="1"/>
</dbReference>
<dbReference type="EC" id="1.6.5.9" evidence="2"/>
<keyword evidence="4" id="KW-0274">FAD</keyword>
<sequence length="598" mass="66868">MKRVVVLGAGYAGVDAALTLHKKLKNDDVSISIIDKNDRHTLLTELHEVAGNRVDEESVKIYLNDIFKYTKVNIIQDEITSIDFEGQTLTSEKNTYAYDYLVVGCGSEPAFFGIEGMEENAFTLWSLEDAKKINKHIRTMFQLASKEQNAERRKEYLTLVVGGGGFTGIEMVGELIQWRDVLCKEYNIAKNEVRLVVVEAMDKILAVYPQNLIDKAMNYLKSNGVEVLANSPITKVTPNRLDIKDGTVVPTNTLIWTGGVKVASFVEKVGLPAAQRGRGRVEVNEYTQSTAYPNVFLVGDNSFFVEEDGKPLPLLVESAMQTGKGAGKNIANLIHNKPLEKCKPKLHGTMVSIGRKYAVAETMGMKTSGLMAMAIKHMVNIHYQFEVAGFEQVIRYLKHQFVHKRKDDNIIKKHLTTETFTFWMVIMRMYLGYMWLMQGIHKYNDGWFSKVSIYAQKVAAAADATASASTAAAEGAAEVVVQGMNLIGQNTPAWYAWMCETIIVPNAMLFQKIIVLTELGLGIAFLTGTFTFIAAIVSIGMNINFLLSTGLYDYWYIVTSIACLGGAGRAFGVDHYLMPWFMKNWRHFVRNKSIKINL</sequence>
<dbReference type="AlphaFoldDB" id="A0A841KVE0"/>
<keyword evidence="5 10" id="KW-0560">Oxidoreductase</keyword>
<proteinExistence type="inferred from homology"/>
<dbReference type="InterPro" id="IPR023753">
    <property type="entry name" value="FAD/NAD-binding_dom"/>
</dbReference>
<keyword evidence="8" id="KW-0472">Membrane</keyword>
<dbReference type="PANTHER" id="PTHR43706:SF47">
    <property type="entry name" value="EXTERNAL NADH-UBIQUINONE OXIDOREDUCTASE 1, MITOCHONDRIAL-RELATED"/>
    <property type="match status" value="1"/>
</dbReference>
<dbReference type="InterPro" id="IPR045024">
    <property type="entry name" value="NDH-2"/>
</dbReference>
<dbReference type="PRINTS" id="PR00368">
    <property type="entry name" value="FADPNR"/>
</dbReference>
<name>A0A841KVE0_9FIRM</name>
<evidence type="ECO:0000256" key="8">
    <source>
        <dbReference type="SAM" id="Phobius"/>
    </source>
</evidence>
<protein>
    <recommendedName>
        <fullName evidence="2">NADH:ubiquinone reductase (non-electrogenic)</fullName>
        <ecNumber evidence="2">1.6.5.9</ecNumber>
    </recommendedName>
</protein>
<dbReference type="GO" id="GO:0050136">
    <property type="term" value="F:NADH dehydrogenase (quinone) (non-electrogenic) activity"/>
    <property type="evidence" value="ECO:0007669"/>
    <property type="project" value="UniProtKB-EC"/>
</dbReference>
<comment type="similarity">
    <text evidence="1">Belongs to the NADH dehydrogenase family.</text>
</comment>
<keyword evidence="8" id="KW-1133">Transmembrane helix</keyword>
<gene>
    <name evidence="10" type="ORF">HNQ80_000977</name>
</gene>
<evidence type="ECO:0000256" key="2">
    <source>
        <dbReference type="ARBA" id="ARBA00012637"/>
    </source>
</evidence>
<evidence type="ECO:0000256" key="6">
    <source>
        <dbReference type="ARBA" id="ARBA00023027"/>
    </source>
</evidence>
<reference evidence="10 11" key="1">
    <citation type="submission" date="2020-08" db="EMBL/GenBank/DDBJ databases">
        <title>Genomic Encyclopedia of Type Strains, Phase IV (KMG-IV): sequencing the most valuable type-strain genomes for metagenomic binning, comparative biology and taxonomic classification.</title>
        <authorList>
            <person name="Goeker M."/>
        </authorList>
    </citation>
    <scope>NUCLEOTIDE SEQUENCE [LARGE SCALE GENOMIC DNA]</scope>
    <source>
        <strain evidence="10 11">DSM 103526</strain>
    </source>
</reference>
<dbReference type="Pfam" id="PF07992">
    <property type="entry name" value="Pyr_redox_2"/>
    <property type="match status" value="1"/>
</dbReference>
<evidence type="ECO:0000256" key="3">
    <source>
        <dbReference type="ARBA" id="ARBA00022630"/>
    </source>
</evidence>
<organism evidence="10 11">
    <name type="scientific">Anaerosolibacter carboniphilus</name>
    <dbReference type="NCBI Taxonomy" id="1417629"/>
    <lineage>
        <taxon>Bacteria</taxon>
        <taxon>Bacillati</taxon>
        <taxon>Bacillota</taxon>
        <taxon>Clostridia</taxon>
        <taxon>Peptostreptococcales</taxon>
        <taxon>Thermotaleaceae</taxon>
        <taxon>Anaerosolibacter</taxon>
    </lineage>
</organism>
<keyword evidence="6" id="KW-0520">NAD</keyword>
<evidence type="ECO:0000259" key="9">
    <source>
        <dbReference type="Pfam" id="PF07992"/>
    </source>
</evidence>
<feature type="domain" description="FAD/NAD(P)-binding" evidence="9">
    <location>
        <begin position="3"/>
        <end position="323"/>
    </location>
</feature>
<evidence type="ECO:0000313" key="11">
    <source>
        <dbReference type="Proteomes" id="UP000579281"/>
    </source>
</evidence>
<dbReference type="Gene3D" id="3.50.50.100">
    <property type="match status" value="1"/>
</dbReference>
<evidence type="ECO:0000256" key="4">
    <source>
        <dbReference type="ARBA" id="ARBA00022827"/>
    </source>
</evidence>
<feature type="transmembrane region" description="Helical" evidence="8">
    <location>
        <begin position="519"/>
        <end position="543"/>
    </location>
</feature>
<dbReference type="Proteomes" id="UP000579281">
    <property type="component" value="Unassembled WGS sequence"/>
</dbReference>
<accession>A0A841KVE0</accession>
<evidence type="ECO:0000256" key="5">
    <source>
        <dbReference type="ARBA" id="ARBA00023002"/>
    </source>
</evidence>
<feature type="transmembrane region" description="Helical" evidence="8">
    <location>
        <begin position="555"/>
        <end position="577"/>
    </location>
</feature>
<dbReference type="EMBL" id="JACHEN010000004">
    <property type="protein sequence ID" value="MBB6214892.1"/>
    <property type="molecule type" value="Genomic_DNA"/>
</dbReference>